<name>A0A8S0TVT4_OLEEU</name>
<evidence type="ECO:0000313" key="3">
    <source>
        <dbReference type="Proteomes" id="UP000594638"/>
    </source>
</evidence>
<accession>A0A8S0TVT4</accession>
<reference evidence="2 3" key="1">
    <citation type="submission" date="2019-12" db="EMBL/GenBank/DDBJ databases">
        <authorList>
            <person name="Alioto T."/>
            <person name="Alioto T."/>
            <person name="Gomez Garrido J."/>
        </authorList>
    </citation>
    <scope>NUCLEOTIDE SEQUENCE [LARGE SCALE GENOMIC DNA]</scope>
</reference>
<feature type="non-terminal residue" evidence="2">
    <location>
        <position position="1"/>
    </location>
</feature>
<comment type="caution">
    <text evidence="2">The sequence shown here is derived from an EMBL/GenBank/DDBJ whole genome shotgun (WGS) entry which is preliminary data.</text>
</comment>
<organism evidence="2 3">
    <name type="scientific">Olea europaea subsp. europaea</name>
    <dbReference type="NCBI Taxonomy" id="158383"/>
    <lineage>
        <taxon>Eukaryota</taxon>
        <taxon>Viridiplantae</taxon>
        <taxon>Streptophyta</taxon>
        <taxon>Embryophyta</taxon>
        <taxon>Tracheophyta</taxon>
        <taxon>Spermatophyta</taxon>
        <taxon>Magnoliopsida</taxon>
        <taxon>eudicotyledons</taxon>
        <taxon>Gunneridae</taxon>
        <taxon>Pentapetalae</taxon>
        <taxon>asterids</taxon>
        <taxon>lamiids</taxon>
        <taxon>Lamiales</taxon>
        <taxon>Oleaceae</taxon>
        <taxon>Oleeae</taxon>
        <taxon>Olea</taxon>
    </lineage>
</organism>
<keyword evidence="3" id="KW-1185">Reference proteome</keyword>
<feature type="region of interest" description="Disordered" evidence="1">
    <location>
        <begin position="64"/>
        <end position="85"/>
    </location>
</feature>
<sequence>NELKTKYISMNMQPKGSNLPIIETTDGVRYHFFSGIGRGMVFTRQGLFGVPLQFLPIIVPRSAKGERDKCPDDKDHDHRAEGYGC</sequence>
<dbReference type="Gramene" id="OE9A119435T1">
    <property type="protein sequence ID" value="OE9A119435C1"/>
    <property type="gene ID" value="OE9A119435"/>
</dbReference>
<protein>
    <submittedName>
        <fullName evidence="2">Uncharacterized protein</fullName>
    </submittedName>
</protein>
<gene>
    <name evidence="2" type="ORF">OLEA9_A119435</name>
</gene>
<dbReference type="Proteomes" id="UP000594638">
    <property type="component" value="Unassembled WGS sequence"/>
</dbReference>
<dbReference type="OrthoDB" id="10360193at2759"/>
<dbReference type="AlphaFoldDB" id="A0A8S0TVT4"/>
<proteinExistence type="predicted"/>
<evidence type="ECO:0000256" key="1">
    <source>
        <dbReference type="SAM" id="MobiDB-lite"/>
    </source>
</evidence>
<dbReference type="EMBL" id="CACTIH010007336">
    <property type="protein sequence ID" value="CAA3010214.1"/>
    <property type="molecule type" value="Genomic_DNA"/>
</dbReference>
<evidence type="ECO:0000313" key="2">
    <source>
        <dbReference type="EMBL" id="CAA3010214.1"/>
    </source>
</evidence>